<dbReference type="AlphaFoldDB" id="A0A543A5H6"/>
<proteinExistence type="predicted"/>
<evidence type="ECO:0000256" key="1">
    <source>
        <dbReference type="SAM" id="MobiDB-lite"/>
    </source>
</evidence>
<evidence type="ECO:0008006" key="5">
    <source>
        <dbReference type="Google" id="ProtNLM"/>
    </source>
</evidence>
<protein>
    <recommendedName>
        <fullName evidence="5">DUF3558 domain-containing protein</fullName>
    </recommendedName>
</protein>
<feature type="compositionally biased region" description="Low complexity" evidence="1">
    <location>
        <begin position="29"/>
        <end position="48"/>
    </location>
</feature>
<feature type="signal peptide" evidence="2">
    <location>
        <begin position="1"/>
        <end position="18"/>
    </location>
</feature>
<reference evidence="3 4" key="1">
    <citation type="submission" date="2019-06" db="EMBL/GenBank/DDBJ databases">
        <title>Sequencing the genomes of 1000 actinobacteria strains.</title>
        <authorList>
            <person name="Klenk H.-P."/>
        </authorList>
    </citation>
    <scope>NUCLEOTIDE SEQUENCE [LARGE SCALE GENOMIC DNA]</scope>
    <source>
        <strain evidence="3 4">DSM 25218</strain>
    </source>
</reference>
<comment type="caution">
    <text evidence="3">The sequence shown here is derived from an EMBL/GenBank/DDBJ whole genome shotgun (WGS) entry which is preliminary data.</text>
</comment>
<accession>A0A543A5H6</accession>
<dbReference type="PROSITE" id="PS51257">
    <property type="entry name" value="PROKAR_LIPOPROTEIN"/>
    <property type="match status" value="1"/>
</dbReference>
<dbReference type="OrthoDB" id="3783910at2"/>
<evidence type="ECO:0000313" key="3">
    <source>
        <dbReference type="EMBL" id="TQL67852.1"/>
    </source>
</evidence>
<evidence type="ECO:0000313" key="4">
    <source>
        <dbReference type="Proteomes" id="UP000320209"/>
    </source>
</evidence>
<gene>
    <name evidence="3" type="ORF">FB381_1740</name>
</gene>
<keyword evidence="2" id="KW-0732">Signal</keyword>
<keyword evidence="4" id="KW-1185">Reference proteome</keyword>
<organism evidence="3 4">
    <name type="scientific">Nocardioides albertanoniae</name>
    <dbReference type="NCBI Taxonomy" id="1175486"/>
    <lineage>
        <taxon>Bacteria</taxon>
        <taxon>Bacillati</taxon>
        <taxon>Actinomycetota</taxon>
        <taxon>Actinomycetes</taxon>
        <taxon>Propionibacteriales</taxon>
        <taxon>Nocardioidaceae</taxon>
        <taxon>Nocardioides</taxon>
    </lineage>
</organism>
<feature type="chain" id="PRO_5039370368" description="DUF3558 domain-containing protein" evidence="2">
    <location>
        <begin position="19"/>
        <end position="170"/>
    </location>
</feature>
<sequence length="170" mass="17055">MSRKLLSVVAVLSATALAGCLTGCGAGEPSGSSPGPSPSTPTSTPVAASGPCLFEPGQVASAIPGSWTHTADDDVCTYTSDRGAIFVTTLVDTSVDAGLAASRDDCIASPEPVEIADRAFVCVEKHDDGDLVVGNVAVGSRLWSLIIVPDGGIHDAELGAMGKLVDMVAD</sequence>
<dbReference type="EMBL" id="VFOV01000001">
    <property type="protein sequence ID" value="TQL67852.1"/>
    <property type="molecule type" value="Genomic_DNA"/>
</dbReference>
<feature type="region of interest" description="Disordered" evidence="1">
    <location>
        <begin position="27"/>
        <end position="48"/>
    </location>
</feature>
<evidence type="ECO:0000256" key="2">
    <source>
        <dbReference type="SAM" id="SignalP"/>
    </source>
</evidence>
<name>A0A543A5H6_9ACTN</name>
<dbReference type="Proteomes" id="UP000320209">
    <property type="component" value="Unassembled WGS sequence"/>
</dbReference>
<dbReference type="RefSeq" id="WP_141779906.1">
    <property type="nucleotide sequence ID" value="NZ_VFOV01000001.1"/>
</dbReference>